<keyword evidence="7" id="KW-0149">Chlorophyll biosynthesis</keyword>
<keyword evidence="4" id="KW-0602">Photosynthesis</keyword>
<dbReference type="GO" id="GO:0015995">
    <property type="term" value="P:chlorophyll biosynthetic process"/>
    <property type="evidence" value="ECO:0007669"/>
    <property type="project" value="UniProtKB-KW"/>
</dbReference>
<dbReference type="InterPro" id="IPR002347">
    <property type="entry name" value="SDR_fam"/>
</dbReference>
<keyword evidence="6" id="KW-0560">Oxidoreductase</keyword>
<dbReference type="EMBL" id="HBHX01011712">
    <property type="protein sequence ID" value="CAE0105865.1"/>
    <property type="molecule type" value="Transcribed_RNA"/>
</dbReference>
<evidence type="ECO:0000256" key="8">
    <source>
        <dbReference type="SAM" id="MobiDB-lite"/>
    </source>
</evidence>
<evidence type="ECO:0000256" key="1">
    <source>
        <dbReference type="ARBA" id="ARBA00005173"/>
    </source>
</evidence>
<evidence type="ECO:0000256" key="3">
    <source>
        <dbReference type="ARBA" id="ARBA00012006"/>
    </source>
</evidence>
<evidence type="ECO:0000313" key="9">
    <source>
        <dbReference type="EMBL" id="CAE0105865.1"/>
    </source>
</evidence>
<dbReference type="Pfam" id="PF00106">
    <property type="entry name" value="adh_short"/>
    <property type="match status" value="1"/>
</dbReference>
<name>A0A7S3AJJ5_9EUKA</name>
<gene>
    <name evidence="9" type="ORF">HERI1096_LOCUS6523</name>
</gene>
<evidence type="ECO:0000256" key="5">
    <source>
        <dbReference type="ARBA" id="ARBA00022857"/>
    </source>
</evidence>
<dbReference type="GO" id="GO:0016630">
    <property type="term" value="F:protochlorophyllide reductase activity"/>
    <property type="evidence" value="ECO:0007669"/>
    <property type="project" value="UniProtKB-EC"/>
</dbReference>
<sequence length="473" mass="51138">MDKMEAVAEIEGWDPKSFTPMECELQSFQSVRTFVDELNQFKSGKPLDRLICNAGIYQPSLDYAKWSEDGIEQTMQANYLSHFLMISLLLEDLAQAPDPRCVLVGSVTGNDNTVGGGGVYPIADLKELDGLKAGGKNPISMFDGYNFIGAKAYKDSKLCLMMTSNILHDKYYKQTGISFSSIYPGCIAESPLFREKRAWFRKYFPIFMKYITGGFVGEDEAGQRLFQVAHDPRCSKSGVYWSWNGGPREGRGEEALEKDGQILGGGGAGGGWDSIYENDQSDKVLNAELANDLFDYSTILTGAEWPAPNQPKSPTPTLKVIGAVTDMVNRKAEKVGGGSALGSDAFASSAVGGGAAKLAQPNLRGGQATEVPTEAVAGSIQTGSIQEEGKGPKRRFGFIRRVFGRGGQRESEGQAEAEAVAVVEASTEDLEGRLEAAFPEGRLEIGAARARLEDCLGDECETEEEATELRTTA</sequence>
<feature type="region of interest" description="Disordered" evidence="8">
    <location>
        <begin position="363"/>
        <end position="391"/>
    </location>
</feature>
<evidence type="ECO:0000256" key="7">
    <source>
        <dbReference type="ARBA" id="ARBA00023171"/>
    </source>
</evidence>
<dbReference type="EC" id="1.3.1.33" evidence="3"/>
<comment type="pathway">
    <text evidence="1">Porphyrin-containing compound metabolism; chlorophyll biosynthesis.</text>
</comment>
<comment type="similarity">
    <text evidence="2">Belongs to the short-chain dehydrogenases/reductases (SDR) family. POR subfamily.</text>
</comment>
<dbReference type="GO" id="GO:0015979">
    <property type="term" value="P:photosynthesis"/>
    <property type="evidence" value="ECO:0007669"/>
    <property type="project" value="UniProtKB-KW"/>
</dbReference>
<dbReference type="Gene3D" id="3.40.50.720">
    <property type="entry name" value="NAD(P)-binding Rossmann-like Domain"/>
    <property type="match status" value="1"/>
</dbReference>
<dbReference type="PANTHER" id="PTHR44419">
    <property type="entry name" value="PROTOCHLOROPHYLLIDE REDUCTASE C, CHLOROPLASTIC"/>
    <property type="match status" value="1"/>
</dbReference>
<dbReference type="SUPFAM" id="SSF51735">
    <property type="entry name" value="NAD(P)-binding Rossmann-fold domains"/>
    <property type="match status" value="1"/>
</dbReference>
<dbReference type="PANTHER" id="PTHR44419:SF19">
    <property type="entry name" value="PROTOCHLOROPHYLLIDE REDUCTASE A, CHLOROPLASTIC"/>
    <property type="match status" value="1"/>
</dbReference>
<evidence type="ECO:0000256" key="4">
    <source>
        <dbReference type="ARBA" id="ARBA00022531"/>
    </source>
</evidence>
<dbReference type="InterPro" id="IPR005979">
    <property type="entry name" value="Prochl_reduct"/>
</dbReference>
<protein>
    <recommendedName>
        <fullName evidence="3">protochlorophyllide reductase</fullName>
        <ecNumber evidence="3">1.3.1.33</ecNumber>
    </recommendedName>
</protein>
<proteinExistence type="inferred from homology"/>
<accession>A0A7S3AJJ5</accession>
<evidence type="ECO:0000256" key="2">
    <source>
        <dbReference type="ARBA" id="ARBA00005821"/>
    </source>
</evidence>
<organism evidence="9">
    <name type="scientific">Haptolina ericina</name>
    <dbReference type="NCBI Taxonomy" id="156174"/>
    <lineage>
        <taxon>Eukaryota</taxon>
        <taxon>Haptista</taxon>
        <taxon>Haptophyta</taxon>
        <taxon>Prymnesiophyceae</taxon>
        <taxon>Prymnesiales</taxon>
        <taxon>Prymnesiaceae</taxon>
        <taxon>Haptolina</taxon>
    </lineage>
</organism>
<keyword evidence="5" id="KW-0521">NADP</keyword>
<evidence type="ECO:0000256" key="6">
    <source>
        <dbReference type="ARBA" id="ARBA00023002"/>
    </source>
</evidence>
<reference evidence="9" key="1">
    <citation type="submission" date="2021-01" db="EMBL/GenBank/DDBJ databases">
        <authorList>
            <person name="Corre E."/>
            <person name="Pelletier E."/>
            <person name="Niang G."/>
            <person name="Scheremetjew M."/>
            <person name="Finn R."/>
            <person name="Kale V."/>
            <person name="Holt S."/>
            <person name="Cochrane G."/>
            <person name="Meng A."/>
            <person name="Brown T."/>
            <person name="Cohen L."/>
        </authorList>
    </citation>
    <scope>NUCLEOTIDE SEQUENCE</scope>
    <source>
        <strain evidence="9">CCMP281</strain>
    </source>
</reference>
<dbReference type="InterPro" id="IPR036291">
    <property type="entry name" value="NAD(P)-bd_dom_sf"/>
</dbReference>
<dbReference type="AlphaFoldDB" id="A0A7S3AJJ5"/>